<feature type="repeat" description="WD" evidence="3">
    <location>
        <begin position="302"/>
        <end position="343"/>
    </location>
</feature>
<feature type="domain" description="EML-like second beta-propeller" evidence="4">
    <location>
        <begin position="228"/>
        <end position="384"/>
    </location>
</feature>
<dbReference type="InterPro" id="IPR001646">
    <property type="entry name" value="5peptide_repeat"/>
</dbReference>
<dbReference type="EMBL" id="CAJJDN010000240">
    <property type="protein sequence ID" value="CAD8129721.1"/>
    <property type="molecule type" value="Genomic_DNA"/>
</dbReference>
<name>A0A8S1RM62_9CILI</name>
<dbReference type="OrthoDB" id="309573at2759"/>
<dbReference type="InterPro" id="IPR018391">
    <property type="entry name" value="PQQ_b-propeller_rpt"/>
</dbReference>
<dbReference type="PROSITE" id="PS00678">
    <property type="entry name" value="WD_REPEATS_1"/>
    <property type="match status" value="8"/>
</dbReference>
<organism evidence="5 6">
    <name type="scientific">Paramecium sonneborni</name>
    <dbReference type="NCBI Taxonomy" id="65129"/>
    <lineage>
        <taxon>Eukaryota</taxon>
        <taxon>Sar</taxon>
        <taxon>Alveolata</taxon>
        <taxon>Ciliophora</taxon>
        <taxon>Intramacronucleata</taxon>
        <taxon>Oligohymenophorea</taxon>
        <taxon>Peniculida</taxon>
        <taxon>Parameciidae</taxon>
        <taxon>Paramecium</taxon>
    </lineage>
</organism>
<dbReference type="Pfam" id="PF00400">
    <property type="entry name" value="WD40"/>
    <property type="match status" value="3"/>
</dbReference>
<dbReference type="PROSITE" id="PS50294">
    <property type="entry name" value="WD_REPEATS_REGION"/>
    <property type="match status" value="8"/>
</dbReference>
<comment type="caution">
    <text evidence="5">The sequence shown here is derived from an EMBL/GenBank/DDBJ whole genome shotgun (WGS) entry which is preliminary data.</text>
</comment>
<feature type="repeat" description="WD" evidence="3">
    <location>
        <begin position="509"/>
        <end position="550"/>
    </location>
</feature>
<evidence type="ECO:0000256" key="2">
    <source>
        <dbReference type="ARBA" id="ARBA00022737"/>
    </source>
</evidence>
<evidence type="ECO:0000313" key="6">
    <source>
        <dbReference type="Proteomes" id="UP000692954"/>
    </source>
</evidence>
<dbReference type="PROSITE" id="PS50082">
    <property type="entry name" value="WD_REPEATS_2"/>
    <property type="match status" value="8"/>
</dbReference>
<evidence type="ECO:0000256" key="3">
    <source>
        <dbReference type="PROSITE-ProRule" id="PRU00221"/>
    </source>
</evidence>
<feature type="repeat" description="WD" evidence="3">
    <location>
        <begin position="386"/>
        <end position="427"/>
    </location>
</feature>
<evidence type="ECO:0000313" key="5">
    <source>
        <dbReference type="EMBL" id="CAD8129721.1"/>
    </source>
</evidence>
<reference evidence="5" key="1">
    <citation type="submission" date="2021-01" db="EMBL/GenBank/DDBJ databases">
        <authorList>
            <consortium name="Genoscope - CEA"/>
            <person name="William W."/>
        </authorList>
    </citation>
    <scope>NUCLEOTIDE SEQUENCE</scope>
</reference>
<evidence type="ECO:0000256" key="1">
    <source>
        <dbReference type="ARBA" id="ARBA00022574"/>
    </source>
</evidence>
<dbReference type="SMART" id="SM00564">
    <property type="entry name" value="PQQ"/>
    <property type="match status" value="5"/>
</dbReference>
<dbReference type="InterPro" id="IPR055442">
    <property type="entry name" value="Beta-prop_EML-like_2nd"/>
</dbReference>
<dbReference type="PANTHER" id="PTHR45333">
    <property type="entry name" value="MEMBRANE PROTEIN-RELATED"/>
    <property type="match status" value="1"/>
</dbReference>
<dbReference type="Pfam" id="PF23414">
    <property type="entry name" value="Beta-prop_EML_2"/>
    <property type="match status" value="1"/>
</dbReference>
<gene>
    <name evidence="5" type="ORF">PSON_ATCC_30995.1.T2400010</name>
</gene>
<sequence>MNYSKKLKRDLYEVLASLMDIDVEIFSFIIKILIKEKVSDSLEFFAKYQNQKHLEQYIFQVHNLEMFDKWWKQDAIKNNIRIIINVLKEINEHDFNKNDYSTEIFIQIRKSLINKIKDQQMIINFLKFLVQLTAIDKQFIQCGSNSLNLLVQMKIDLTNQSFERIRIENTSLIGGNFVRCNLNESEFNNVDISGMNINGALLFNCKWKNIKIHELNQLVGHKNRIETVCFSPDGTTLASGSYDKSICLWDVKTGLQKAKLNGHRSQVRSVCFSPDGTSLASGSFDESIILWEVKTRKRKSKLDCHKYPVISICFSPDGTTLASGSFDQSIRLWDVKTGQQKANLDGHSNSVFSVSFSPDGTTLASGSGDQSILLWDVKTGQQKANLDGHSNYVYSVCFSPDGTTLASGSRDNSIRLWDVKTGQQKGKFDGHTNSVISVCFSPDGTTLATGSADNSIRLWDVKTGQQKAKFDGHKKKVCFSPDGTTLASGSEDQSIRLWDVKTGQQKAKLDSHTSYVQSVCFSPDGTTLASGSGDSSIRLWDVTIRQQFKRLDKKYKDLYVQFKIPLNQNNHLPESTQNINILLISQSAILQSQGTLIFNGEFVNHQGRDLRSTLKSKGSFFLETNLEKYLKLN</sequence>
<feature type="repeat" description="WD" evidence="3">
    <location>
        <begin position="260"/>
        <end position="301"/>
    </location>
</feature>
<proteinExistence type="predicted"/>
<dbReference type="AlphaFoldDB" id="A0A8S1RM62"/>
<dbReference type="FunFam" id="2.130.10.10:FF:002195">
    <property type="entry name" value="Uncharacterized protein"/>
    <property type="match status" value="1"/>
</dbReference>
<dbReference type="InterPro" id="IPR019775">
    <property type="entry name" value="WD40_repeat_CS"/>
</dbReference>
<dbReference type="Pfam" id="PF00805">
    <property type="entry name" value="Pentapeptide"/>
    <property type="match status" value="1"/>
</dbReference>
<keyword evidence="6" id="KW-1185">Reference proteome</keyword>
<protein>
    <recommendedName>
        <fullName evidence="4">EML-like second beta-propeller domain-containing protein</fullName>
    </recommendedName>
</protein>
<keyword evidence="1 3" id="KW-0853">WD repeat</keyword>
<dbReference type="PANTHER" id="PTHR45333:SF1">
    <property type="entry name" value="CHROMOSOME UNDETERMINED SCAFFOLD_625, WHOLE GENOME SHOTGUN SEQUENCE"/>
    <property type="match status" value="1"/>
</dbReference>
<feature type="repeat" description="WD" evidence="3">
    <location>
        <begin position="428"/>
        <end position="469"/>
    </location>
</feature>
<feature type="repeat" description="WD" evidence="3">
    <location>
        <begin position="477"/>
        <end position="508"/>
    </location>
</feature>
<feature type="repeat" description="WD" evidence="3">
    <location>
        <begin position="218"/>
        <end position="259"/>
    </location>
</feature>
<evidence type="ECO:0000259" key="4">
    <source>
        <dbReference type="Pfam" id="PF23414"/>
    </source>
</evidence>
<dbReference type="InterPro" id="IPR001680">
    <property type="entry name" value="WD40_rpt"/>
</dbReference>
<dbReference type="CDD" id="cd00200">
    <property type="entry name" value="WD40"/>
    <property type="match status" value="1"/>
</dbReference>
<feature type="repeat" description="WD" evidence="3">
    <location>
        <begin position="344"/>
        <end position="385"/>
    </location>
</feature>
<accession>A0A8S1RM62</accession>
<dbReference type="SMART" id="SM00320">
    <property type="entry name" value="WD40"/>
    <property type="match status" value="8"/>
</dbReference>
<dbReference type="Proteomes" id="UP000692954">
    <property type="component" value="Unassembled WGS sequence"/>
</dbReference>
<keyword evidence="2" id="KW-0677">Repeat</keyword>